<evidence type="ECO:0000313" key="5">
    <source>
        <dbReference type="EMBL" id="TBU33202.1"/>
    </source>
</evidence>
<reference evidence="5" key="1">
    <citation type="submission" date="2019-01" db="EMBL/GenBank/DDBJ databases">
        <title>Draft genome sequences of three monokaryotic isolates of the white-rot basidiomycete fungus Dichomitus squalens.</title>
        <authorList>
            <consortium name="DOE Joint Genome Institute"/>
            <person name="Lopez S.C."/>
            <person name="Andreopoulos B."/>
            <person name="Pangilinan J."/>
            <person name="Lipzen A."/>
            <person name="Riley R."/>
            <person name="Ahrendt S."/>
            <person name="Ng V."/>
            <person name="Barry K."/>
            <person name="Daum C."/>
            <person name="Grigoriev I.V."/>
            <person name="Hilden K.S."/>
            <person name="Makela M.R."/>
            <person name="de Vries R.P."/>
        </authorList>
    </citation>
    <scope>NUCLEOTIDE SEQUENCE [LARGE SCALE GENOMIC DNA]</scope>
    <source>
        <strain evidence="5">OM18370.1</strain>
    </source>
</reference>
<feature type="region of interest" description="Disordered" evidence="3">
    <location>
        <begin position="558"/>
        <end position="636"/>
    </location>
</feature>
<feature type="compositionally biased region" description="Polar residues" evidence="3">
    <location>
        <begin position="439"/>
        <end position="449"/>
    </location>
</feature>
<dbReference type="Proteomes" id="UP000292957">
    <property type="component" value="Unassembled WGS sequence"/>
</dbReference>
<gene>
    <name evidence="5" type="ORF">BD311DRAFT_480708</name>
</gene>
<evidence type="ECO:0000259" key="4">
    <source>
        <dbReference type="Pfam" id="PF16679"/>
    </source>
</evidence>
<feature type="compositionally biased region" description="Low complexity" evidence="3">
    <location>
        <begin position="272"/>
        <end position="289"/>
    </location>
</feature>
<dbReference type="Gene3D" id="1.10.10.1420">
    <property type="entry name" value="DNA replication factor Cdt1, C-terminal WH domain"/>
    <property type="match status" value="1"/>
</dbReference>
<dbReference type="AlphaFoldDB" id="A0A4Q9N1Z1"/>
<keyword evidence="2" id="KW-0131">Cell cycle</keyword>
<comment type="similarity">
    <text evidence="1">Belongs to the Cdt1 family.</text>
</comment>
<dbReference type="OrthoDB" id="3366139at2759"/>
<feature type="compositionally biased region" description="Polar residues" evidence="3">
    <location>
        <begin position="322"/>
        <end position="341"/>
    </location>
</feature>
<evidence type="ECO:0000256" key="2">
    <source>
        <dbReference type="ARBA" id="ARBA00023306"/>
    </source>
</evidence>
<feature type="region of interest" description="Disordered" evidence="3">
    <location>
        <begin position="271"/>
        <end position="455"/>
    </location>
</feature>
<feature type="compositionally biased region" description="Polar residues" evidence="3">
    <location>
        <begin position="419"/>
        <end position="429"/>
    </location>
</feature>
<name>A0A4Q9N1Z1_9APHY</name>
<feature type="region of interest" description="Disordered" evidence="3">
    <location>
        <begin position="136"/>
        <end position="165"/>
    </location>
</feature>
<evidence type="ECO:0000256" key="1">
    <source>
        <dbReference type="ARBA" id="ARBA00008356"/>
    </source>
</evidence>
<feature type="compositionally biased region" description="Polar residues" evidence="3">
    <location>
        <begin position="298"/>
        <end position="307"/>
    </location>
</feature>
<protein>
    <recommendedName>
        <fullName evidence="4">DNA replication factor Cdt1 C-terminal domain-containing protein</fullName>
    </recommendedName>
</protein>
<organism evidence="5">
    <name type="scientific">Dichomitus squalens</name>
    <dbReference type="NCBI Taxonomy" id="114155"/>
    <lineage>
        <taxon>Eukaryota</taxon>
        <taxon>Fungi</taxon>
        <taxon>Dikarya</taxon>
        <taxon>Basidiomycota</taxon>
        <taxon>Agaricomycotina</taxon>
        <taxon>Agaricomycetes</taxon>
        <taxon>Polyporales</taxon>
        <taxon>Polyporaceae</taxon>
        <taxon>Dichomitus</taxon>
    </lineage>
</organism>
<feature type="compositionally biased region" description="Low complexity" evidence="3">
    <location>
        <begin position="382"/>
        <end position="397"/>
    </location>
</feature>
<feature type="domain" description="DNA replication factor Cdt1 C-terminal" evidence="4">
    <location>
        <begin position="432"/>
        <end position="547"/>
    </location>
</feature>
<dbReference type="InterPro" id="IPR038090">
    <property type="entry name" value="Cdt1_C_WH_dom_sf"/>
</dbReference>
<dbReference type="EMBL" id="ML143392">
    <property type="protein sequence ID" value="TBU33202.1"/>
    <property type="molecule type" value="Genomic_DNA"/>
</dbReference>
<dbReference type="InterPro" id="IPR032054">
    <property type="entry name" value="Cdt1_C"/>
</dbReference>
<proteinExistence type="inferred from homology"/>
<feature type="compositionally biased region" description="Polar residues" evidence="3">
    <location>
        <begin position="356"/>
        <end position="372"/>
    </location>
</feature>
<evidence type="ECO:0000256" key="3">
    <source>
        <dbReference type="SAM" id="MobiDB-lite"/>
    </source>
</evidence>
<feature type="region of interest" description="Disordered" evidence="3">
    <location>
        <begin position="1"/>
        <end position="51"/>
    </location>
</feature>
<dbReference type="Pfam" id="PF16679">
    <property type="entry name" value="CDT1_C"/>
    <property type="match status" value="1"/>
</dbReference>
<sequence>MSDLYTALRVSPKKKRTLPTSDDEDVLTPKRLRRDSTVPPTPSTTSRRKADTQLDLNSLPDHLARLHRIQTSLQQALAHALAACAVSPSEETGVVRNVLNHMSLGNYTGLATRIDIDDLKRLCWLWEWDGKALSSKSGNTTGKGKAKDDGEEDNPFLDDAKPAAKVPAKDWTRGGMGIVITQATHHQKSKANRVPAYGIGIEVEMDIDKDMRGGMAAVARWAAGSATRGREVLAKLQQWVKLHAQEESIPPIPIADLPPLPADQKPSTLTRLLASSSPKSPSASSILAAPQPPGSPTRGASRSPSKSPNKKASDFAVPFPSTPSSRLATPSTNRILKTPSTDRIFKTPSADRIFKTPSTNRILFPKTPSSRHSAVDSDADPRTPTSSRTPSLSGRSTATDSDDSVPSTPVHQRGPDASTVPQTPTSSRRQALYERVRQRSLQNTPTKANPTGAPMSKDVLFRLGQEEIRRRCLLGRLSGVAESVWMYFSNPVGAAATAPGTRKRRAMPESEVTAAVIKSSPVPLSVAEAQESLAMLVKLCPFFLKRLNLSGEEWLEMPAASESESDAEGPESSADVLESPRKVLASPRKGSSGVWAPGSVPSSPSKLKTKDESAIAMLTRSPRQVKPQGGGLREVRERIRRELESMD</sequence>
<accession>A0A4Q9N1Z1</accession>